<evidence type="ECO:0000313" key="3">
    <source>
        <dbReference type="Proteomes" id="UP000184386"/>
    </source>
</evidence>
<evidence type="ECO:0000259" key="1">
    <source>
        <dbReference type="Pfam" id="PF03235"/>
    </source>
</evidence>
<name>A0A1M6Y9F4_9FIRM</name>
<sequence length="565" mass="67757">MNGIRLKTLNELSLHSFYIPAYQRGYRWTVQEVRDLLNDIHEFIPREINDTEDKTWYCLQPIVVKNRSENEYEVIDGQQRLTTVYLVLYYLNQDFIEKKRDKLFYIDYQTRQDSKIFLQNPENENDSCIDFFYMHEAYTTIEKWFYEKEEDSSFDKNNYRSKLKFHTKVIWYETTEDNPITVFTRLNIGKISLTNAELIKALFLNSSNFGSSNADSMRLRQIEIANEWDSIEISLQNNKLWYFLSDAQKDDNRIEYIFDLMNDSNDTDPYSTFRFFNAKLAGKTEDDMKKYWEEIQSYYQRFNEWFSERELYHKIGFILTAKIAKVKELYNKSSALRKSEFVSYIDAMIRNHYKNENLFDLDYENKSTRSVLLLYNILTMLQNEHDSSYFPFDDFKLNKWNIEHIASLKDSSTIPMINRKEWLSDVKSYIDKEQKESIKLIKQLDGMLVNETYANEDEFTSLFDKVTVHFNQYMSEFENVDGISNLALLDEKTNKGYKNAVFPLKRKCIIELDKTGGFVPICTKNVFLKYFSDYPPKISFWTQDDREKYELDLVRVLTNYLEVNK</sequence>
<organism evidence="2 3">
    <name type="scientific">Anaerocolumna jejuensis DSM 15929</name>
    <dbReference type="NCBI Taxonomy" id="1121322"/>
    <lineage>
        <taxon>Bacteria</taxon>
        <taxon>Bacillati</taxon>
        <taxon>Bacillota</taxon>
        <taxon>Clostridia</taxon>
        <taxon>Lachnospirales</taxon>
        <taxon>Lachnospiraceae</taxon>
        <taxon>Anaerocolumna</taxon>
    </lineage>
</organism>
<dbReference type="OrthoDB" id="9770340at2"/>
<dbReference type="InterPro" id="IPR004919">
    <property type="entry name" value="GmrSD_N"/>
</dbReference>
<keyword evidence="3" id="KW-1185">Reference proteome</keyword>
<dbReference type="PANTHER" id="PTHR35149">
    <property type="entry name" value="SLL5132 PROTEIN"/>
    <property type="match status" value="1"/>
</dbReference>
<dbReference type="Pfam" id="PF03235">
    <property type="entry name" value="GmrSD_N"/>
    <property type="match status" value="1"/>
</dbReference>
<dbReference type="AlphaFoldDB" id="A0A1M6Y9F4"/>
<dbReference type="EMBL" id="FRAC01000024">
    <property type="protein sequence ID" value="SHL14926.1"/>
    <property type="molecule type" value="Genomic_DNA"/>
</dbReference>
<gene>
    <name evidence="2" type="ORF">SAMN02745136_04213</name>
</gene>
<dbReference type="CDD" id="cd16387">
    <property type="entry name" value="ParB_N_Srx"/>
    <property type="match status" value="1"/>
</dbReference>
<dbReference type="PANTHER" id="PTHR35149:SF1">
    <property type="entry name" value="DUF5655 DOMAIN-CONTAINING PROTEIN"/>
    <property type="match status" value="1"/>
</dbReference>
<feature type="domain" description="GmrSD restriction endonucleases N-terminal" evidence="1">
    <location>
        <begin position="16"/>
        <end position="204"/>
    </location>
</feature>
<protein>
    <submittedName>
        <fullName evidence="2">Uncharacterized conserved protein, contains ParB-like and HNH nuclease domains</fullName>
    </submittedName>
</protein>
<reference evidence="2 3" key="1">
    <citation type="submission" date="2016-11" db="EMBL/GenBank/DDBJ databases">
        <authorList>
            <person name="Jaros S."/>
            <person name="Januszkiewicz K."/>
            <person name="Wedrychowicz H."/>
        </authorList>
    </citation>
    <scope>NUCLEOTIDE SEQUENCE [LARGE SCALE GENOMIC DNA]</scope>
    <source>
        <strain evidence="2 3">DSM 15929</strain>
    </source>
</reference>
<dbReference type="Proteomes" id="UP000184386">
    <property type="component" value="Unassembled WGS sequence"/>
</dbReference>
<accession>A0A1M6Y9F4</accession>
<dbReference type="STRING" id="1121322.SAMN02745136_04213"/>
<evidence type="ECO:0000313" key="2">
    <source>
        <dbReference type="EMBL" id="SHL14926.1"/>
    </source>
</evidence>
<dbReference type="RefSeq" id="WP_073278907.1">
    <property type="nucleotide sequence ID" value="NZ_FRAC01000024.1"/>
</dbReference>
<proteinExistence type="predicted"/>